<organism evidence="1">
    <name type="scientific">viral metagenome</name>
    <dbReference type="NCBI Taxonomy" id="1070528"/>
    <lineage>
        <taxon>unclassified sequences</taxon>
        <taxon>metagenomes</taxon>
        <taxon>organismal metagenomes</taxon>
    </lineage>
</organism>
<accession>A0A6M3MCI2</accession>
<evidence type="ECO:0000313" key="1">
    <source>
        <dbReference type="EMBL" id="QJB02472.1"/>
    </source>
</evidence>
<protein>
    <submittedName>
        <fullName evidence="1">Putative tail protein</fullName>
    </submittedName>
</protein>
<reference evidence="1" key="1">
    <citation type="submission" date="2020-03" db="EMBL/GenBank/DDBJ databases">
        <title>The deep terrestrial virosphere.</title>
        <authorList>
            <person name="Holmfeldt K."/>
            <person name="Nilsson E."/>
            <person name="Simone D."/>
            <person name="Lopez-Fernandez M."/>
            <person name="Wu X."/>
            <person name="de Brujin I."/>
            <person name="Lundin D."/>
            <person name="Andersson A."/>
            <person name="Bertilsson S."/>
            <person name="Dopson M."/>
        </authorList>
    </citation>
    <scope>NUCLEOTIDE SEQUENCE</scope>
    <source>
        <strain evidence="1">MM171B01249</strain>
    </source>
</reference>
<dbReference type="EMBL" id="MT143786">
    <property type="protein sequence ID" value="QJB02472.1"/>
    <property type="molecule type" value="Genomic_DNA"/>
</dbReference>
<sequence length="157" mass="17015">MTGMEKIKLKDKMRIRGRVTATVRDAKTGEILEIIHGKNLVTDDGEELFMKWMNGEAPNFITYCAVGSDNTAPAEGDHALTAEIGRILITDQTRVTTTITYSTFFGIADCNGNWEEEGLLNAAVAGTLVTHTLFAAPIVKDATKTVTVDHELIMAGA</sequence>
<dbReference type="AlphaFoldDB" id="A0A6M3MCI2"/>
<gene>
    <name evidence="1" type="ORF">MM171B01249_0002</name>
</gene>
<proteinExistence type="predicted"/>
<name>A0A6M3MCI2_9ZZZZ</name>